<reference evidence="3 4" key="1">
    <citation type="submission" date="2022-12" db="EMBL/GenBank/DDBJ databases">
        <title>Chromosome-level genome of Tegillarca granosa.</title>
        <authorList>
            <person name="Kim J."/>
        </authorList>
    </citation>
    <scope>NUCLEOTIDE SEQUENCE [LARGE SCALE GENOMIC DNA]</scope>
    <source>
        <strain evidence="3">Teg-2019</strain>
        <tissue evidence="3">Adductor muscle</tissue>
    </source>
</reference>
<dbReference type="EMBL" id="JARBDR010000813">
    <property type="protein sequence ID" value="KAJ8305472.1"/>
    <property type="molecule type" value="Genomic_DNA"/>
</dbReference>
<dbReference type="InterPro" id="IPR003618">
    <property type="entry name" value="TFIIS_cen_dom"/>
</dbReference>
<dbReference type="InterPro" id="IPR035441">
    <property type="entry name" value="TFIIS/LEDGF_dom_sf"/>
</dbReference>
<dbReference type="Pfam" id="PF08711">
    <property type="entry name" value="Med26"/>
    <property type="match status" value="1"/>
</dbReference>
<organism evidence="3 4">
    <name type="scientific">Tegillarca granosa</name>
    <name type="common">Malaysian cockle</name>
    <name type="synonym">Anadara granosa</name>
    <dbReference type="NCBI Taxonomy" id="220873"/>
    <lineage>
        <taxon>Eukaryota</taxon>
        <taxon>Metazoa</taxon>
        <taxon>Spiralia</taxon>
        <taxon>Lophotrochozoa</taxon>
        <taxon>Mollusca</taxon>
        <taxon>Bivalvia</taxon>
        <taxon>Autobranchia</taxon>
        <taxon>Pteriomorphia</taxon>
        <taxon>Arcoida</taxon>
        <taxon>Arcoidea</taxon>
        <taxon>Arcidae</taxon>
        <taxon>Tegillarca</taxon>
    </lineage>
</organism>
<keyword evidence="4" id="KW-1185">Reference proteome</keyword>
<accession>A0ABQ9EPD5</accession>
<gene>
    <name evidence="3" type="ORF">KUTeg_016017</name>
</gene>
<feature type="compositionally biased region" description="Basic and acidic residues" evidence="1">
    <location>
        <begin position="1"/>
        <end position="13"/>
    </location>
</feature>
<dbReference type="SUPFAM" id="SSF46942">
    <property type="entry name" value="Elongation factor TFIIS domain 2"/>
    <property type="match status" value="1"/>
</dbReference>
<protein>
    <recommendedName>
        <fullName evidence="2">TFIIS central domain-containing protein</fullName>
    </recommendedName>
</protein>
<dbReference type="InterPro" id="IPR036575">
    <property type="entry name" value="TFIIS_cen_dom_sf"/>
</dbReference>
<dbReference type="SUPFAM" id="SSF47676">
    <property type="entry name" value="Conserved domain common to transcription factors TFIIS, elongin A, CRSP70"/>
    <property type="match status" value="1"/>
</dbReference>
<evidence type="ECO:0000313" key="4">
    <source>
        <dbReference type="Proteomes" id="UP001217089"/>
    </source>
</evidence>
<dbReference type="PROSITE" id="PS51321">
    <property type="entry name" value="TFIIS_CENTRAL"/>
    <property type="match status" value="1"/>
</dbReference>
<feature type="compositionally biased region" description="Polar residues" evidence="1">
    <location>
        <begin position="15"/>
        <end position="24"/>
    </location>
</feature>
<proteinExistence type="predicted"/>
<feature type="region of interest" description="Disordered" evidence="1">
    <location>
        <begin position="1"/>
        <end position="24"/>
    </location>
</feature>
<evidence type="ECO:0000256" key="1">
    <source>
        <dbReference type="SAM" id="MobiDB-lite"/>
    </source>
</evidence>
<dbReference type="Gene3D" id="1.10.472.30">
    <property type="entry name" value="Transcription elongation factor S-II, central domain"/>
    <property type="match status" value="1"/>
</dbReference>
<name>A0ABQ9EPD5_TEGGR</name>
<feature type="domain" description="TFIIS central" evidence="2">
    <location>
        <begin position="167"/>
        <end position="245"/>
    </location>
</feature>
<evidence type="ECO:0000313" key="3">
    <source>
        <dbReference type="EMBL" id="KAJ8305472.1"/>
    </source>
</evidence>
<dbReference type="Pfam" id="PF07500">
    <property type="entry name" value="TFIIS_M"/>
    <property type="match status" value="1"/>
</dbReference>
<comment type="caution">
    <text evidence="3">The sequence shown here is derived from an EMBL/GenBank/DDBJ whole genome shotgun (WGS) entry which is preliminary data.</text>
</comment>
<dbReference type="Gene3D" id="1.20.930.10">
    <property type="entry name" value="Conserved domain common to transcription factors TFIIS, elongin A, CRSP70"/>
    <property type="match status" value="1"/>
</dbReference>
<sequence>MDKFVIRRPRGTEVEQPSTSGKPQYKQTTIESLKGVVVIEEIHRLKSKLLLKSSTKEEVIDSLQKLGQKIPPRKIMLDTKIVYEDSKTHVIKVQPYTITFYIDSFDDLSVTITNVFVGKIVNKFRENEDKEIRRAARKVYVKWKTHFTEHAEKPLIEVKCDLKTEKMRTSGRKFLCDALSLEEDHNLPDAIEREVFHSCKRLINFNYRRTMRTLVFTLKNNEDVRTNVLSGELKVPEFVKTYKKG</sequence>
<dbReference type="Proteomes" id="UP001217089">
    <property type="component" value="Unassembled WGS sequence"/>
</dbReference>
<evidence type="ECO:0000259" key="2">
    <source>
        <dbReference type="PROSITE" id="PS51321"/>
    </source>
</evidence>
<dbReference type="InterPro" id="IPR017923">
    <property type="entry name" value="TFIIS_N"/>
</dbReference>